<dbReference type="GO" id="GO:0005929">
    <property type="term" value="C:cilium"/>
    <property type="evidence" value="ECO:0007669"/>
    <property type="project" value="TreeGrafter"/>
</dbReference>
<gene>
    <name evidence="4" type="ORF">BOKJ2_LOCUS11704</name>
</gene>
<evidence type="ECO:0000256" key="3">
    <source>
        <dbReference type="SAM" id="MobiDB-lite"/>
    </source>
</evidence>
<dbReference type="InterPro" id="IPR019579">
    <property type="entry name" value="FAM161A/B"/>
</dbReference>
<comment type="caution">
    <text evidence="4">The sequence shown here is derived from an EMBL/GenBank/DDBJ whole genome shotgun (WGS) entry which is preliminary data.</text>
</comment>
<dbReference type="OrthoDB" id="2150121at2759"/>
<reference evidence="4" key="1">
    <citation type="submission" date="2020-09" db="EMBL/GenBank/DDBJ databases">
        <authorList>
            <person name="Kikuchi T."/>
        </authorList>
    </citation>
    <scope>NUCLEOTIDE SEQUENCE</scope>
    <source>
        <strain evidence="4">SH1</strain>
    </source>
</reference>
<dbReference type="Pfam" id="PF10595">
    <property type="entry name" value="FAM161A_B"/>
    <property type="match status" value="2"/>
</dbReference>
<dbReference type="EMBL" id="CAJFDH010000005">
    <property type="protein sequence ID" value="CAD5225691.1"/>
    <property type="molecule type" value="Genomic_DNA"/>
</dbReference>
<dbReference type="EMBL" id="CAJFCW020000005">
    <property type="protein sequence ID" value="CAG9121206.1"/>
    <property type="molecule type" value="Genomic_DNA"/>
</dbReference>
<name>A0A811LBY4_9BILA</name>
<dbReference type="InterPro" id="IPR051655">
    <property type="entry name" value="FAM161"/>
</dbReference>
<protein>
    <submittedName>
        <fullName evidence="4">Uncharacterized protein</fullName>
    </submittedName>
</protein>
<dbReference type="PANTHER" id="PTHR21501">
    <property type="entry name" value="PROTEIN FAM-161"/>
    <property type="match status" value="1"/>
</dbReference>
<dbReference type="AlphaFoldDB" id="A0A811LBY4"/>
<proteinExistence type="inferred from homology"/>
<comment type="similarity">
    <text evidence="1">Belongs to the FAM161 family.</text>
</comment>
<feature type="compositionally biased region" description="Polar residues" evidence="3">
    <location>
        <begin position="303"/>
        <end position="313"/>
    </location>
</feature>
<dbReference type="GO" id="GO:0005856">
    <property type="term" value="C:cytoskeleton"/>
    <property type="evidence" value="ECO:0007669"/>
    <property type="project" value="UniProtKB-ARBA"/>
</dbReference>
<organism evidence="4 5">
    <name type="scientific">Bursaphelenchus okinawaensis</name>
    <dbReference type="NCBI Taxonomy" id="465554"/>
    <lineage>
        <taxon>Eukaryota</taxon>
        <taxon>Metazoa</taxon>
        <taxon>Ecdysozoa</taxon>
        <taxon>Nematoda</taxon>
        <taxon>Chromadorea</taxon>
        <taxon>Rhabditida</taxon>
        <taxon>Tylenchina</taxon>
        <taxon>Tylenchomorpha</taxon>
        <taxon>Aphelenchoidea</taxon>
        <taxon>Aphelenchoididae</taxon>
        <taxon>Bursaphelenchus</taxon>
    </lineage>
</organism>
<evidence type="ECO:0000256" key="1">
    <source>
        <dbReference type="ARBA" id="ARBA00006663"/>
    </source>
</evidence>
<dbReference type="Proteomes" id="UP000614601">
    <property type="component" value="Unassembled WGS sequence"/>
</dbReference>
<feature type="compositionally biased region" description="Polar residues" evidence="3">
    <location>
        <begin position="149"/>
        <end position="185"/>
    </location>
</feature>
<dbReference type="Proteomes" id="UP000783686">
    <property type="component" value="Unassembled WGS sequence"/>
</dbReference>
<sequence length="474" mass="54719">MYSAFNGRISDTNEKEPVEVEFIGKFNKLQDDCTMLNQMIEQMLLTSGICKRYTGEPAYCSFGPNTTISKSTTVNQNTGHQRETGLQNLAASCHGTDDTVTRGAVGSKINSSTNLRDTVNTKTSIYDNMENVKNGEKLFISTSDNTVTQYEDTNTTKEPSQSSTTKPTSIPQYQNTIRRLSSQTKDTLRPISTKRQRPTSGYGNRIRSYNAYVNQRIRPGSSLRRSTTSFRGRVLSAPSRMPPYRWLPKVTVPVPFKMTLRDQNRPKSTYSKRFIEQMLREERQKELLEIKERQKQFKARPVPSTTYASNNSFYIGKLRRSKSAHPSTRRKPSLTQHKVIKARPPPLSTYIPPKLKQPNKEKTIQRAITTLTKAHEPGHMAEHSIKWKVQQRLRHVPQCYVSKELVPRVRSSSVPDFRKLHLDFELQLDEVRRSRPITLTEPFKFQTDYNRHYCANWTFPNEQELIKTKHMDFV</sequence>
<accession>A0A811LBY4</accession>
<evidence type="ECO:0000256" key="2">
    <source>
        <dbReference type="ARBA" id="ARBA00023054"/>
    </source>
</evidence>
<keyword evidence="5" id="KW-1185">Reference proteome</keyword>
<feature type="region of interest" description="Disordered" evidence="3">
    <location>
        <begin position="149"/>
        <end position="204"/>
    </location>
</feature>
<evidence type="ECO:0000313" key="4">
    <source>
        <dbReference type="EMBL" id="CAD5225691.1"/>
    </source>
</evidence>
<feature type="compositionally biased region" description="Basic residues" evidence="3">
    <location>
        <begin position="317"/>
        <end position="332"/>
    </location>
</feature>
<dbReference type="GO" id="GO:0044782">
    <property type="term" value="P:cilium organization"/>
    <property type="evidence" value="ECO:0007669"/>
    <property type="project" value="TreeGrafter"/>
</dbReference>
<evidence type="ECO:0000313" key="5">
    <source>
        <dbReference type="Proteomes" id="UP000614601"/>
    </source>
</evidence>
<keyword evidence="2" id="KW-0175">Coiled coil</keyword>
<feature type="region of interest" description="Disordered" evidence="3">
    <location>
        <begin position="299"/>
        <end position="361"/>
    </location>
</feature>
<dbReference type="PANTHER" id="PTHR21501:SF1">
    <property type="entry name" value="PROTEIN FAM-161"/>
    <property type="match status" value="1"/>
</dbReference>